<accession>A0ABD2CVL1</accession>
<reference evidence="2 3" key="1">
    <citation type="journal article" date="2024" name="Ann. Entomol. Soc. Am.">
        <title>Genomic analyses of the southern and eastern yellowjacket wasps (Hymenoptera: Vespidae) reveal evolutionary signatures of social life.</title>
        <authorList>
            <person name="Catto M.A."/>
            <person name="Caine P.B."/>
            <person name="Orr S.E."/>
            <person name="Hunt B.G."/>
            <person name="Goodisman M.A.D."/>
        </authorList>
    </citation>
    <scope>NUCLEOTIDE SEQUENCE [LARGE SCALE GENOMIC DNA]</scope>
    <source>
        <strain evidence="2">232</strain>
        <tissue evidence="2">Head and thorax</tissue>
    </source>
</reference>
<dbReference type="AlphaFoldDB" id="A0ABD2CVL1"/>
<name>A0ABD2CVL1_VESMC</name>
<organism evidence="2 3">
    <name type="scientific">Vespula maculifrons</name>
    <name type="common">Eastern yellow jacket</name>
    <name type="synonym">Wasp</name>
    <dbReference type="NCBI Taxonomy" id="7453"/>
    <lineage>
        <taxon>Eukaryota</taxon>
        <taxon>Metazoa</taxon>
        <taxon>Ecdysozoa</taxon>
        <taxon>Arthropoda</taxon>
        <taxon>Hexapoda</taxon>
        <taxon>Insecta</taxon>
        <taxon>Pterygota</taxon>
        <taxon>Neoptera</taxon>
        <taxon>Endopterygota</taxon>
        <taxon>Hymenoptera</taxon>
        <taxon>Apocrita</taxon>
        <taxon>Aculeata</taxon>
        <taxon>Vespoidea</taxon>
        <taxon>Vespidae</taxon>
        <taxon>Vespinae</taxon>
        <taxon>Vespula</taxon>
    </lineage>
</organism>
<feature type="compositionally biased region" description="Basic and acidic residues" evidence="1">
    <location>
        <begin position="22"/>
        <end position="40"/>
    </location>
</feature>
<feature type="region of interest" description="Disordered" evidence="1">
    <location>
        <begin position="11"/>
        <end position="93"/>
    </location>
</feature>
<evidence type="ECO:0000313" key="2">
    <source>
        <dbReference type="EMBL" id="KAL2749136.1"/>
    </source>
</evidence>
<sequence length="198" mass="21328">MTFRCMPAFQTLGAGDCGTSWGEERSNECQNDETRRREGEKEEGDEETGRGGEEQGGVEGGGEEKGGGRRGGGRGGGVDPARASRQSLGPRVPKHGLVSLFGLHGQRSSSSTSHLRVLNLSRVTELPGQDLRTVSLTAFTRSTPARAPIVPILRVDPSFVTGSRASSSRFLNSYTPFSLSRTILRRIVCFKKTYIGIV</sequence>
<protein>
    <submittedName>
        <fullName evidence="2">Transcription factor AP-2-epsilon isoform X4</fullName>
    </submittedName>
</protein>
<evidence type="ECO:0000256" key="1">
    <source>
        <dbReference type="SAM" id="MobiDB-lite"/>
    </source>
</evidence>
<comment type="caution">
    <text evidence="2">The sequence shown here is derived from an EMBL/GenBank/DDBJ whole genome shotgun (WGS) entry which is preliminary data.</text>
</comment>
<keyword evidence="3" id="KW-1185">Reference proteome</keyword>
<gene>
    <name evidence="2" type="ORF">V1477_002746</name>
</gene>
<dbReference type="EMBL" id="JAYRBN010000028">
    <property type="protein sequence ID" value="KAL2749136.1"/>
    <property type="molecule type" value="Genomic_DNA"/>
</dbReference>
<dbReference type="Proteomes" id="UP001607303">
    <property type="component" value="Unassembled WGS sequence"/>
</dbReference>
<proteinExistence type="predicted"/>
<evidence type="ECO:0000313" key="3">
    <source>
        <dbReference type="Proteomes" id="UP001607303"/>
    </source>
</evidence>
<feature type="compositionally biased region" description="Gly residues" evidence="1">
    <location>
        <begin position="69"/>
        <end position="78"/>
    </location>
</feature>